<proteinExistence type="predicted"/>
<evidence type="ECO:0000313" key="2">
    <source>
        <dbReference type="EMBL" id="RRT85361.1"/>
    </source>
</evidence>
<evidence type="ECO:0000313" key="3">
    <source>
        <dbReference type="Proteomes" id="UP000287651"/>
    </source>
</evidence>
<dbReference type="EMBL" id="AMZH03000130">
    <property type="protein sequence ID" value="RRT85361.1"/>
    <property type="molecule type" value="Genomic_DNA"/>
</dbReference>
<feature type="compositionally biased region" description="Basic and acidic residues" evidence="1">
    <location>
        <begin position="92"/>
        <end position="109"/>
    </location>
</feature>
<dbReference type="Proteomes" id="UP000287651">
    <property type="component" value="Unassembled WGS sequence"/>
</dbReference>
<name>A0A427BA50_ENSVE</name>
<feature type="compositionally biased region" description="Basic residues" evidence="1">
    <location>
        <begin position="78"/>
        <end position="91"/>
    </location>
</feature>
<accession>A0A427BA50</accession>
<organism evidence="2 3">
    <name type="scientific">Ensete ventricosum</name>
    <name type="common">Abyssinian banana</name>
    <name type="synonym">Musa ensete</name>
    <dbReference type="NCBI Taxonomy" id="4639"/>
    <lineage>
        <taxon>Eukaryota</taxon>
        <taxon>Viridiplantae</taxon>
        <taxon>Streptophyta</taxon>
        <taxon>Embryophyta</taxon>
        <taxon>Tracheophyta</taxon>
        <taxon>Spermatophyta</taxon>
        <taxon>Magnoliopsida</taxon>
        <taxon>Liliopsida</taxon>
        <taxon>Zingiberales</taxon>
        <taxon>Musaceae</taxon>
        <taxon>Ensete</taxon>
    </lineage>
</organism>
<dbReference type="AlphaFoldDB" id="A0A427BA50"/>
<sequence>MVNMSLMHDLSKVGVGRPTSASLMPVNASASEQLAELASPLDVQEIPTDKVARGTFVERTRGTSEVPSKHLVEELIGRRKKTKVSSQHRSHREGDDQDKSKSRAAKGKEPTSPTEETPTTRARPRSMKELCDVRLGKDGRDYHAIRVSEQLERAFDAPLEVDLTQLAHGGQVWLDGEPSATYVRNHHYYMALMDQVHDAGQVITSMDKSEILREEIQKLKDGGNPDAGQLVDARELLVDFEGQLRNVGTQVRQMKDELLKLTRATDALRVDLPNQAIEEYKKSPEFETGLVRMGRVSLEYGY</sequence>
<feature type="compositionally biased region" description="Basic and acidic residues" evidence="1">
    <location>
        <begin position="57"/>
        <end position="77"/>
    </location>
</feature>
<evidence type="ECO:0000256" key="1">
    <source>
        <dbReference type="SAM" id="MobiDB-lite"/>
    </source>
</evidence>
<protein>
    <submittedName>
        <fullName evidence="2">Uncharacterized protein</fullName>
    </submittedName>
</protein>
<comment type="caution">
    <text evidence="2">The sequence shown here is derived from an EMBL/GenBank/DDBJ whole genome shotgun (WGS) entry which is preliminary data.</text>
</comment>
<reference evidence="2 3" key="1">
    <citation type="journal article" date="2014" name="Agronomy (Basel)">
        <title>A Draft Genome Sequence for Ensete ventricosum, the Drought-Tolerant Tree Against Hunger.</title>
        <authorList>
            <person name="Harrison J."/>
            <person name="Moore K.A."/>
            <person name="Paszkiewicz K."/>
            <person name="Jones T."/>
            <person name="Grant M."/>
            <person name="Ambacheew D."/>
            <person name="Muzemil S."/>
            <person name="Studholme D.J."/>
        </authorList>
    </citation>
    <scope>NUCLEOTIDE SEQUENCE [LARGE SCALE GENOMIC DNA]</scope>
</reference>
<gene>
    <name evidence="2" type="ORF">B296_00005043</name>
</gene>
<feature type="region of interest" description="Disordered" evidence="1">
    <location>
        <begin position="57"/>
        <end position="129"/>
    </location>
</feature>
<feature type="compositionally biased region" description="Low complexity" evidence="1">
    <location>
        <begin position="110"/>
        <end position="120"/>
    </location>
</feature>